<dbReference type="RefSeq" id="WP_015390664.1">
    <property type="nucleotide sequence ID" value="NZ_JABAGV010000307.1"/>
</dbReference>
<reference evidence="4" key="2">
    <citation type="journal article" date="2022" name="Nat. Biotechnol.">
        <title>Carbon-negative production of acetone and isopropanol by gas fermentation at industrial pilot scale.</title>
        <authorList>
            <person name="Liew F.E."/>
            <person name="Nogle R."/>
            <person name="Abdalla T."/>
            <person name="Rasor B.J."/>
            <person name="Canter C."/>
            <person name="Jensen R.O."/>
            <person name="Wang L."/>
            <person name="Strutz J."/>
            <person name="Chirania P."/>
            <person name="De Tissera S."/>
            <person name="Mueller A.P."/>
            <person name="Ruan Z."/>
            <person name="Gao A."/>
            <person name="Tran L."/>
            <person name="Engle N.L."/>
            <person name="Bromley J.C."/>
            <person name="Daniell J."/>
            <person name="Conrado R."/>
            <person name="Tschaplinski T.J."/>
            <person name="Giannone R.J."/>
            <person name="Hettich R.L."/>
            <person name="Karim A.S."/>
            <person name="Simpson S.D."/>
            <person name="Brown S.D."/>
            <person name="Leang C."/>
            <person name="Jewett M.C."/>
            <person name="Kopke M."/>
        </authorList>
    </citation>
    <scope>NUCLEOTIDE SEQUENCE</scope>
    <source>
        <strain evidence="4">DJ015</strain>
    </source>
</reference>
<evidence type="ECO:0000259" key="3">
    <source>
        <dbReference type="PROSITE" id="PS51186"/>
    </source>
</evidence>
<dbReference type="SUPFAM" id="SSF55729">
    <property type="entry name" value="Acyl-CoA N-acyltransferases (Nat)"/>
    <property type="match status" value="1"/>
</dbReference>
<keyword evidence="1" id="KW-0808">Transferase</keyword>
<dbReference type="InterPro" id="IPR000182">
    <property type="entry name" value="GNAT_dom"/>
</dbReference>
<dbReference type="PANTHER" id="PTHR43420:SF47">
    <property type="entry name" value="N-ACETYLTRANSFERASE DOMAIN-CONTAINING PROTEIN"/>
    <property type="match status" value="1"/>
</dbReference>
<dbReference type="EMBL" id="JABAGV010000307">
    <property type="protein sequence ID" value="MBC2478239.1"/>
    <property type="molecule type" value="Genomic_DNA"/>
</dbReference>
<feature type="domain" description="N-acetyltransferase" evidence="3">
    <location>
        <begin position="3"/>
        <end position="172"/>
    </location>
</feature>
<dbReference type="InterPro" id="IPR016181">
    <property type="entry name" value="Acyl_CoA_acyltransferase"/>
</dbReference>
<dbReference type="AlphaFoldDB" id="A0AAW3WH18"/>
<dbReference type="InterPro" id="IPR050680">
    <property type="entry name" value="YpeA/RimI_acetyltransf"/>
</dbReference>
<evidence type="ECO:0000256" key="2">
    <source>
        <dbReference type="ARBA" id="ARBA00023315"/>
    </source>
</evidence>
<dbReference type="Pfam" id="PF00583">
    <property type="entry name" value="Acetyltransf_1"/>
    <property type="match status" value="1"/>
</dbReference>
<reference evidence="4" key="1">
    <citation type="submission" date="2020-04" db="EMBL/GenBank/DDBJ databases">
        <authorList>
            <person name="Brown S."/>
        </authorList>
    </citation>
    <scope>NUCLEOTIDE SEQUENCE</scope>
    <source>
        <strain evidence="4">DJ015</strain>
    </source>
</reference>
<comment type="caution">
    <text evidence="4">The sequence shown here is derived from an EMBL/GenBank/DDBJ whole genome shotgun (WGS) entry which is preliminary data.</text>
</comment>
<proteinExistence type="predicted"/>
<accession>A0AAW3WH18</accession>
<evidence type="ECO:0000313" key="5">
    <source>
        <dbReference type="Proteomes" id="UP001194098"/>
    </source>
</evidence>
<gene>
    <name evidence="4" type="ORF">HGI39_26925</name>
</gene>
<dbReference type="PANTHER" id="PTHR43420">
    <property type="entry name" value="ACETYLTRANSFERASE"/>
    <property type="match status" value="1"/>
</dbReference>
<evidence type="ECO:0000256" key="1">
    <source>
        <dbReference type="ARBA" id="ARBA00022679"/>
    </source>
</evidence>
<dbReference type="Gene3D" id="3.40.630.30">
    <property type="match status" value="1"/>
</dbReference>
<name>A0AAW3WH18_CLOBE</name>
<organism evidence="4 5">
    <name type="scientific">Clostridium beijerinckii</name>
    <name type="common">Clostridium MP</name>
    <dbReference type="NCBI Taxonomy" id="1520"/>
    <lineage>
        <taxon>Bacteria</taxon>
        <taxon>Bacillati</taxon>
        <taxon>Bacillota</taxon>
        <taxon>Clostridia</taxon>
        <taxon>Eubacteriales</taxon>
        <taxon>Clostridiaceae</taxon>
        <taxon>Clostridium</taxon>
    </lineage>
</organism>
<dbReference type="Proteomes" id="UP001194098">
    <property type="component" value="Unassembled WGS sequence"/>
</dbReference>
<evidence type="ECO:0000313" key="4">
    <source>
        <dbReference type="EMBL" id="MBC2478239.1"/>
    </source>
</evidence>
<dbReference type="PROSITE" id="PS51186">
    <property type="entry name" value="GNAT"/>
    <property type="match status" value="1"/>
</dbReference>
<sequence length="175" mass="20233">MDITIELGKKSDIDELEQLYNDINDHLARGINYPGWRKDIYPVRENAVNGVAANNLYVARHNGKIAGTIILSHEPEPAYDEVTWGIEAGYSEIFVIHTFVVHPDYLKCGIGRRLMDFAIEHSIKAKAKAIRLDVYENNKPAIHLYEKCGFIYIDRVDLGYREYGLEWFKLYEKLL</sequence>
<dbReference type="CDD" id="cd04301">
    <property type="entry name" value="NAT_SF"/>
    <property type="match status" value="1"/>
</dbReference>
<keyword evidence="2" id="KW-0012">Acyltransferase</keyword>
<dbReference type="GO" id="GO:0016747">
    <property type="term" value="F:acyltransferase activity, transferring groups other than amino-acyl groups"/>
    <property type="evidence" value="ECO:0007669"/>
    <property type="project" value="InterPro"/>
</dbReference>
<protein>
    <submittedName>
        <fullName evidence="4">GNAT family N-acetyltransferase</fullName>
    </submittedName>
</protein>